<dbReference type="Proteomes" id="UP001515500">
    <property type="component" value="Chromosome 20"/>
</dbReference>
<keyword evidence="2" id="KW-0493">Microtubule</keyword>
<dbReference type="RefSeq" id="XP_039115884.1">
    <property type="nucleotide sequence ID" value="XM_039259950.1"/>
</dbReference>
<dbReference type="Pfam" id="PF00225">
    <property type="entry name" value="Kinesin"/>
    <property type="match status" value="1"/>
</dbReference>
<evidence type="ECO:0000256" key="6">
    <source>
        <dbReference type="ARBA" id="ARBA00023175"/>
    </source>
</evidence>
<dbReference type="SUPFAM" id="SSF52540">
    <property type="entry name" value="P-loop containing nucleoside triphosphate hydrolases"/>
    <property type="match status" value="1"/>
</dbReference>
<feature type="coiled-coil region" evidence="8">
    <location>
        <begin position="731"/>
        <end position="758"/>
    </location>
</feature>
<dbReference type="PROSITE" id="PS50067">
    <property type="entry name" value="KINESIN_MOTOR_2"/>
    <property type="match status" value="1"/>
</dbReference>
<dbReference type="InterPro" id="IPR036961">
    <property type="entry name" value="Kinesin_motor_dom_sf"/>
</dbReference>
<feature type="domain" description="Kinesin motor" evidence="10">
    <location>
        <begin position="389"/>
        <end position="717"/>
    </location>
</feature>
<keyword evidence="3 7" id="KW-0547">Nucleotide-binding</keyword>
<evidence type="ECO:0000256" key="7">
    <source>
        <dbReference type="PROSITE-ProRule" id="PRU00283"/>
    </source>
</evidence>
<dbReference type="InterPro" id="IPR027417">
    <property type="entry name" value="P-loop_NTPase"/>
</dbReference>
<comment type="similarity">
    <text evidence="1">Belongs to the TRAFAC class myosin-kinesin ATPase superfamily. Kinesin family. KIN-14 subfamily.</text>
</comment>
<feature type="binding site" evidence="7">
    <location>
        <begin position="473"/>
        <end position="480"/>
    </location>
    <ligand>
        <name>ATP</name>
        <dbReference type="ChEBI" id="CHEBI:30616"/>
    </ligand>
</feature>
<evidence type="ECO:0000256" key="1">
    <source>
        <dbReference type="ARBA" id="ARBA00010899"/>
    </source>
</evidence>
<organism evidence="11 12">
    <name type="scientific">Dioscorea cayennensis subsp. rotundata</name>
    <name type="common">White Guinea yam</name>
    <name type="synonym">Dioscorea rotundata</name>
    <dbReference type="NCBI Taxonomy" id="55577"/>
    <lineage>
        <taxon>Eukaryota</taxon>
        <taxon>Viridiplantae</taxon>
        <taxon>Streptophyta</taxon>
        <taxon>Embryophyta</taxon>
        <taxon>Tracheophyta</taxon>
        <taxon>Spermatophyta</taxon>
        <taxon>Magnoliopsida</taxon>
        <taxon>Liliopsida</taxon>
        <taxon>Dioscoreales</taxon>
        <taxon>Dioscoreaceae</taxon>
        <taxon>Dioscorea</taxon>
    </lineage>
</organism>
<evidence type="ECO:0000256" key="9">
    <source>
        <dbReference type="SAM" id="MobiDB-lite"/>
    </source>
</evidence>
<evidence type="ECO:0000256" key="2">
    <source>
        <dbReference type="ARBA" id="ARBA00022701"/>
    </source>
</evidence>
<dbReference type="Gene3D" id="3.40.850.10">
    <property type="entry name" value="Kinesin motor domain"/>
    <property type="match status" value="1"/>
</dbReference>
<dbReference type="InterPro" id="IPR027640">
    <property type="entry name" value="Kinesin-like_fam"/>
</dbReference>
<sequence length="917" mass="102185">MKREAKGEEEEGVTKAMDSPKGLAQSSSESSSQHELGSPVMPEPSSPFGHKSGYRSHLYAAKASDLMKSNNLDSSPTQTLLNVANSVLNESIERKNGEIPQRVALLLRNVVQEVERRILTQADHIRNQNNIFRTREEKYQSRIRVLETLAHSTKEENQIQNIKMVEKKKAEEQDVVKLTSEIEAKDHTISVLTKEKEDKDHIISLLNKEKELQDHIISVLKKEKEDKDHMISVAAKEKEEKEHLILKLKQEFESTKNSCMKQYQESESDAKETKLQLENRIKELEILLTNSKRKIEELELYSKSKSQTWNKKEYTFLNSISFQQQIVQDLRVASKSIKQSIINTQMKWSDEVTGIGKQLKVLVNAAENYHAVLAENKKLFNEVQELKGNIRVYCRIRPFLPGENLKATIVDYIGDNGELLVANPSKQVKDKPRSFKFNKVFGPAASQAQVYLDIQPFIRSVLDGFNVCIFAYGQTGSGKTYTMSGPNPPSEEEWGVNYRALNDLFNISQSRRGVNLYEVGVQMVEIYNEQVRDLLSNEASQKRLGIRSASLSNGLAVPDANMLPVKSTSDVLELMQIGFANRAVGATALNSKSSRSHSVVTVHVQSEDLKTGSTSQGLLHLIDLAGSERADRSEATGDRLKEAQHINKSLSALGDVIFALSQKSAHVPYRNSKLTQLLQSSLGGQAKTLMFVQVNPDVLSFSESLSTLKFAERVSGVELGAAKSSKEGKDVSDLMEQVASLKDTIARKDEEIEQLQQAKRYRNQSPGISNGRKLGGIALQHSSSFPGKLSSSGSQKSLGGMVKRASRVSLDTDSYSECGEGLSESSSINSLDELNQQFDTDFSGNGEAESDEKIDTATDKIRRVPLRIPRPLVPKTRPLTPSRQRLKEPLKSPVSSLRKTTTSTATESPRKAPRRGL</sequence>
<reference evidence="12" key="1">
    <citation type="submission" date="2025-08" db="UniProtKB">
        <authorList>
            <consortium name="RefSeq"/>
        </authorList>
    </citation>
    <scope>IDENTIFICATION</scope>
</reference>
<feature type="region of interest" description="Disordered" evidence="9">
    <location>
        <begin position="837"/>
        <end position="917"/>
    </location>
</feature>
<dbReference type="SMART" id="SM00129">
    <property type="entry name" value="KISc"/>
    <property type="match status" value="1"/>
</dbReference>
<keyword evidence="6 7" id="KW-0505">Motor protein</keyword>
<name>A0AB40AM21_DIOCR</name>
<feature type="region of interest" description="Disordered" evidence="9">
    <location>
        <begin position="1"/>
        <end position="53"/>
    </location>
</feature>
<evidence type="ECO:0000256" key="3">
    <source>
        <dbReference type="ARBA" id="ARBA00022741"/>
    </source>
</evidence>
<dbReference type="InterPro" id="IPR001752">
    <property type="entry name" value="Kinesin_motor_dom"/>
</dbReference>
<dbReference type="GO" id="GO:0007018">
    <property type="term" value="P:microtubule-based movement"/>
    <property type="evidence" value="ECO:0007669"/>
    <property type="project" value="InterPro"/>
</dbReference>
<evidence type="ECO:0000256" key="5">
    <source>
        <dbReference type="ARBA" id="ARBA00023054"/>
    </source>
</evidence>
<dbReference type="AlphaFoldDB" id="A0AB40AM21"/>
<keyword evidence="5 8" id="KW-0175">Coiled coil</keyword>
<gene>
    <name evidence="12" type="primary">LOC120251429</name>
</gene>
<dbReference type="PANTHER" id="PTHR47972">
    <property type="entry name" value="KINESIN-LIKE PROTEIN KLP-3"/>
    <property type="match status" value="1"/>
</dbReference>
<feature type="compositionally biased region" description="Basic and acidic residues" evidence="9">
    <location>
        <begin position="851"/>
        <end position="862"/>
    </location>
</feature>
<accession>A0AB40AM21</accession>
<dbReference type="GO" id="GO:0008017">
    <property type="term" value="F:microtubule binding"/>
    <property type="evidence" value="ECO:0007669"/>
    <property type="project" value="InterPro"/>
</dbReference>
<evidence type="ECO:0000256" key="8">
    <source>
        <dbReference type="SAM" id="Coils"/>
    </source>
</evidence>
<dbReference type="PRINTS" id="PR00380">
    <property type="entry name" value="KINESINHEAVY"/>
</dbReference>
<dbReference type="GeneID" id="120251429"/>
<dbReference type="GO" id="GO:0005874">
    <property type="term" value="C:microtubule"/>
    <property type="evidence" value="ECO:0007669"/>
    <property type="project" value="UniProtKB-KW"/>
</dbReference>
<evidence type="ECO:0000256" key="4">
    <source>
        <dbReference type="ARBA" id="ARBA00022840"/>
    </source>
</evidence>
<feature type="compositionally biased region" description="Polar residues" evidence="9">
    <location>
        <begin position="893"/>
        <end position="907"/>
    </location>
</feature>
<evidence type="ECO:0000313" key="11">
    <source>
        <dbReference type="Proteomes" id="UP001515500"/>
    </source>
</evidence>
<keyword evidence="4 7" id="KW-0067">ATP-binding</keyword>
<keyword evidence="11" id="KW-1185">Reference proteome</keyword>
<protein>
    <submittedName>
        <fullName evidence="12">LOW QUALITY PROTEIN: kinesin-like protein KIN-14P</fullName>
    </submittedName>
</protein>
<evidence type="ECO:0000259" key="10">
    <source>
        <dbReference type="PROSITE" id="PS50067"/>
    </source>
</evidence>
<proteinExistence type="inferred from homology"/>
<dbReference type="PANTHER" id="PTHR47972:SF64">
    <property type="entry name" value="KINESIN-LIKE PROTEIN KIN-14C"/>
    <property type="match status" value="1"/>
</dbReference>
<dbReference type="GO" id="GO:0003777">
    <property type="term" value="F:microtubule motor activity"/>
    <property type="evidence" value="ECO:0007669"/>
    <property type="project" value="InterPro"/>
</dbReference>
<dbReference type="GO" id="GO:0005524">
    <property type="term" value="F:ATP binding"/>
    <property type="evidence" value="ECO:0007669"/>
    <property type="project" value="UniProtKB-UniRule"/>
</dbReference>
<evidence type="ECO:0000313" key="12">
    <source>
        <dbReference type="RefSeq" id="XP_039115884.1"/>
    </source>
</evidence>
<feature type="coiled-coil region" evidence="8">
    <location>
        <begin position="231"/>
        <end position="301"/>
    </location>
</feature>
<dbReference type="FunFam" id="3.40.850.10:FF:000044">
    <property type="entry name" value="p-loop containing nucleoside triphosphate hydrolases superfamily protein"/>
    <property type="match status" value="1"/>
</dbReference>